<name>A0A8J5J9H5_HOMAM</name>
<dbReference type="EMBL" id="JAHLQT010047098">
    <property type="protein sequence ID" value="KAG7153423.1"/>
    <property type="molecule type" value="Genomic_DNA"/>
</dbReference>
<evidence type="ECO:0000313" key="2">
    <source>
        <dbReference type="Proteomes" id="UP000747542"/>
    </source>
</evidence>
<gene>
    <name evidence="1" type="ORF">Hamer_G031108</name>
</gene>
<keyword evidence="2" id="KW-1185">Reference proteome</keyword>
<dbReference type="AlphaFoldDB" id="A0A8J5J9H5"/>
<dbReference type="Proteomes" id="UP000747542">
    <property type="component" value="Unassembled WGS sequence"/>
</dbReference>
<protein>
    <submittedName>
        <fullName evidence="1">Uncharacterized protein</fullName>
    </submittedName>
</protein>
<organism evidence="1 2">
    <name type="scientific">Homarus americanus</name>
    <name type="common">American lobster</name>
    <dbReference type="NCBI Taxonomy" id="6706"/>
    <lineage>
        <taxon>Eukaryota</taxon>
        <taxon>Metazoa</taxon>
        <taxon>Ecdysozoa</taxon>
        <taxon>Arthropoda</taxon>
        <taxon>Crustacea</taxon>
        <taxon>Multicrustacea</taxon>
        <taxon>Malacostraca</taxon>
        <taxon>Eumalacostraca</taxon>
        <taxon>Eucarida</taxon>
        <taxon>Decapoda</taxon>
        <taxon>Pleocyemata</taxon>
        <taxon>Astacidea</taxon>
        <taxon>Nephropoidea</taxon>
        <taxon>Nephropidae</taxon>
        <taxon>Homarus</taxon>
    </lineage>
</organism>
<evidence type="ECO:0000313" key="1">
    <source>
        <dbReference type="EMBL" id="KAG7153423.1"/>
    </source>
</evidence>
<reference evidence="1" key="1">
    <citation type="journal article" date="2021" name="Sci. Adv.">
        <title>The American lobster genome reveals insights on longevity, neural, and immune adaptations.</title>
        <authorList>
            <person name="Polinski J.M."/>
            <person name="Zimin A.V."/>
            <person name="Clark K.F."/>
            <person name="Kohn A.B."/>
            <person name="Sadowski N."/>
            <person name="Timp W."/>
            <person name="Ptitsyn A."/>
            <person name="Khanna P."/>
            <person name="Romanova D.Y."/>
            <person name="Williams P."/>
            <person name="Greenwood S.J."/>
            <person name="Moroz L.L."/>
            <person name="Walt D.R."/>
            <person name="Bodnar A.G."/>
        </authorList>
    </citation>
    <scope>NUCLEOTIDE SEQUENCE</scope>
    <source>
        <strain evidence="1">GMGI-L3</strain>
    </source>
</reference>
<comment type="caution">
    <text evidence="1">The sequence shown here is derived from an EMBL/GenBank/DDBJ whole genome shotgun (WGS) entry which is preliminary data.</text>
</comment>
<accession>A0A8J5J9H5</accession>
<proteinExistence type="predicted"/>
<sequence>MMLVLGINKSLPRGLTNAHPGQYRCRDVATTQHHFSGNISRTSWTDSSSPSSRNIKSDLFDFRTRKKRSCRELTHQVPG</sequence>